<evidence type="ECO:0000313" key="3">
    <source>
        <dbReference type="Proteomes" id="UP001596013"/>
    </source>
</evidence>
<feature type="chain" id="PRO_5045614019" evidence="1">
    <location>
        <begin position="24"/>
        <end position="405"/>
    </location>
</feature>
<keyword evidence="3" id="KW-1185">Reference proteome</keyword>
<protein>
    <submittedName>
        <fullName evidence="2">Dipeptidase</fullName>
    </submittedName>
</protein>
<dbReference type="Pfam" id="PF01244">
    <property type="entry name" value="Peptidase_M19"/>
    <property type="match status" value="1"/>
</dbReference>
<feature type="signal peptide" evidence="1">
    <location>
        <begin position="1"/>
        <end position="23"/>
    </location>
</feature>
<organism evidence="2 3">
    <name type="scientific">Rhodanobacter umsongensis</name>
    <dbReference type="NCBI Taxonomy" id="633153"/>
    <lineage>
        <taxon>Bacteria</taxon>
        <taxon>Pseudomonadati</taxon>
        <taxon>Pseudomonadota</taxon>
        <taxon>Gammaproteobacteria</taxon>
        <taxon>Lysobacterales</taxon>
        <taxon>Rhodanobacteraceae</taxon>
        <taxon>Rhodanobacter</taxon>
    </lineage>
</organism>
<accession>A0ABW0JKP1</accession>
<dbReference type="PROSITE" id="PS51365">
    <property type="entry name" value="RENAL_DIPEPTIDASE_2"/>
    <property type="match status" value="1"/>
</dbReference>
<name>A0ABW0JKP1_9GAMM</name>
<dbReference type="EMBL" id="JBHSMK010000004">
    <property type="protein sequence ID" value="MFC5436396.1"/>
    <property type="molecule type" value="Genomic_DNA"/>
</dbReference>
<dbReference type="InterPro" id="IPR008257">
    <property type="entry name" value="Pept_M19"/>
</dbReference>
<proteinExistence type="predicted"/>
<dbReference type="InterPro" id="IPR032466">
    <property type="entry name" value="Metal_Hydrolase"/>
</dbReference>
<sequence>MKTIARLATLASLTLCAALPAHAAEQDPPITIDTHVDIPFTYMAEPRFDAGKDTRLLVDLGKMERGGLNAAFFVIWVPQHTLDATGYAKAVDRAEQKYDAIGRMLMQYPDRIRLATTPEQLLASHQAGLLSATIEIENAYSLGHDIHRLDAAFDRGARSVGLVHVGNNDLCSSSLPDTEHGEPAMNSAGDKGMSDFGRAVVKRANQLGMLVDISHASDNCVRDALKLSSTPLIASHSGARAVLDHPRNLPDDLLRAIAARGGVIDAVAYKEFLKKDPGREAAEKKLQHAIAKQAGEKEYDSDSDDYRPEMEAGMAEIQKQYPLATLDDYVKQIRHMVKVAGIDHVGIASDFDGGGGITGWKDAGETRNVTAALRRAGFSDADIAKLWGGNLLRVWSEVEHHADRP</sequence>
<dbReference type="Proteomes" id="UP001596013">
    <property type="component" value="Unassembled WGS sequence"/>
</dbReference>
<comment type="caution">
    <text evidence="2">The sequence shown here is derived from an EMBL/GenBank/DDBJ whole genome shotgun (WGS) entry which is preliminary data.</text>
</comment>
<evidence type="ECO:0000256" key="1">
    <source>
        <dbReference type="SAM" id="SignalP"/>
    </source>
</evidence>
<keyword evidence="1" id="KW-0732">Signal</keyword>
<dbReference type="Gene3D" id="1.10.287.650">
    <property type="entry name" value="L27 domain"/>
    <property type="match status" value="1"/>
</dbReference>
<dbReference type="RefSeq" id="WP_377303733.1">
    <property type="nucleotide sequence ID" value="NZ_JBHSMK010000004.1"/>
</dbReference>
<dbReference type="PANTHER" id="PTHR10443:SF12">
    <property type="entry name" value="DIPEPTIDASE"/>
    <property type="match status" value="1"/>
</dbReference>
<dbReference type="CDD" id="cd01301">
    <property type="entry name" value="rDP_like"/>
    <property type="match status" value="1"/>
</dbReference>
<dbReference type="Gene3D" id="3.20.20.140">
    <property type="entry name" value="Metal-dependent hydrolases"/>
    <property type="match status" value="1"/>
</dbReference>
<gene>
    <name evidence="2" type="ORF">ACFPME_07490</name>
</gene>
<dbReference type="SUPFAM" id="SSF51556">
    <property type="entry name" value="Metallo-dependent hydrolases"/>
    <property type="match status" value="1"/>
</dbReference>
<dbReference type="PANTHER" id="PTHR10443">
    <property type="entry name" value="MICROSOMAL DIPEPTIDASE"/>
    <property type="match status" value="1"/>
</dbReference>
<reference evidence="3" key="1">
    <citation type="journal article" date="2019" name="Int. J. Syst. Evol. Microbiol.">
        <title>The Global Catalogue of Microorganisms (GCM) 10K type strain sequencing project: providing services to taxonomists for standard genome sequencing and annotation.</title>
        <authorList>
            <consortium name="The Broad Institute Genomics Platform"/>
            <consortium name="The Broad Institute Genome Sequencing Center for Infectious Disease"/>
            <person name="Wu L."/>
            <person name="Ma J."/>
        </authorList>
    </citation>
    <scope>NUCLEOTIDE SEQUENCE [LARGE SCALE GENOMIC DNA]</scope>
    <source>
        <strain evidence="3">JCM 17130</strain>
    </source>
</reference>
<evidence type="ECO:0000313" key="2">
    <source>
        <dbReference type="EMBL" id="MFC5436396.1"/>
    </source>
</evidence>